<accession>A0ABQ8DYZ5</accession>
<feature type="non-terminal residue" evidence="2">
    <location>
        <position position="79"/>
    </location>
</feature>
<feature type="region of interest" description="Disordered" evidence="1">
    <location>
        <begin position="1"/>
        <end position="37"/>
    </location>
</feature>
<comment type="caution">
    <text evidence="2">The sequence shown here is derived from an EMBL/GenBank/DDBJ whole genome shotgun (WGS) entry which is preliminary data.</text>
</comment>
<evidence type="ECO:0000313" key="2">
    <source>
        <dbReference type="EMBL" id="KAH0934565.1"/>
    </source>
</evidence>
<protein>
    <submittedName>
        <fullName evidence="2">Uncharacterized protein</fullName>
    </submittedName>
</protein>
<gene>
    <name evidence="2" type="ORF">HID58_011682</name>
</gene>
<evidence type="ECO:0000313" key="3">
    <source>
        <dbReference type="Proteomes" id="UP000824890"/>
    </source>
</evidence>
<dbReference type="Proteomes" id="UP000824890">
    <property type="component" value="Unassembled WGS sequence"/>
</dbReference>
<proteinExistence type="predicted"/>
<reference evidence="2 3" key="1">
    <citation type="submission" date="2021-05" db="EMBL/GenBank/DDBJ databases">
        <title>Genome Assembly of Synthetic Allotetraploid Brassica napus Reveals Homoeologous Exchanges between Subgenomes.</title>
        <authorList>
            <person name="Davis J.T."/>
        </authorList>
    </citation>
    <scope>NUCLEOTIDE SEQUENCE [LARGE SCALE GENOMIC DNA]</scope>
    <source>
        <strain evidence="3">cv. Da-Ae</strain>
        <tissue evidence="2">Seedling</tissue>
    </source>
</reference>
<feature type="compositionally biased region" description="Polar residues" evidence="1">
    <location>
        <begin position="1"/>
        <end position="18"/>
    </location>
</feature>
<evidence type="ECO:0000256" key="1">
    <source>
        <dbReference type="SAM" id="MobiDB-lite"/>
    </source>
</evidence>
<sequence>MSTTMERPGCSSDSGTQRHPTRLLKRPPSLNINHRSTNRRLRTRRKLLLRRLHRFSRRGSIRRRRFVMSHHRRLFHRLY</sequence>
<keyword evidence="3" id="KW-1185">Reference proteome</keyword>
<organism evidence="2 3">
    <name type="scientific">Brassica napus</name>
    <name type="common">Rape</name>
    <dbReference type="NCBI Taxonomy" id="3708"/>
    <lineage>
        <taxon>Eukaryota</taxon>
        <taxon>Viridiplantae</taxon>
        <taxon>Streptophyta</taxon>
        <taxon>Embryophyta</taxon>
        <taxon>Tracheophyta</taxon>
        <taxon>Spermatophyta</taxon>
        <taxon>Magnoliopsida</taxon>
        <taxon>eudicotyledons</taxon>
        <taxon>Gunneridae</taxon>
        <taxon>Pentapetalae</taxon>
        <taxon>rosids</taxon>
        <taxon>malvids</taxon>
        <taxon>Brassicales</taxon>
        <taxon>Brassicaceae</taxon>
        <taxon>Brassiceae</taxon>
        <taxon>Brassica</taxon>
    </lineage>
</organism>
<dbReference type="EMBL" id="JAGKQM010000003">
    <property type="protein sequence ID" value="KAH0934565.1"/>
    <property type="molecule type" value="Genomic_DNA"/>
</dbReference>
<name>A0ABQ8DYZ5_BRANA</name>